<feature type="domain" description="Response regulatory" evidence="2">
    <location>
        <begin position="8"/>
        <end position="138"/>
    </location>
</feature>
<dbReference type="SMART" id="SM00448">
    <property type="entry name" value="REC"/>
    <property type="match status" value="1"/>
</dbReference>
<protein>
    <submittedName>
        <fullName evidence="3">Response regulator receiver protein</fullName>
    </submittedName>
</protein>
<dbReference type="EMBL" id="CP001291">
    <property type="protein sequence ID" value="ACK70772.1"/>
    <property type="molecule type" value="Genomic_DNA"/>
</dbReference>
<dbReference type="HOGENOM" id="CLU_000445_69_17_3"/>
<accession>B7KIT6</accession>
<dbReference type="CDD" id="cd17557">
    <property type="entry name" value="REC_Rcp-like"/>
    <property type="match status" value="1"/>
</dbReference>
<dbReference type="eggNOG" id="COG0784">
    <property type="taxonomic scope" value="Bacteria"/>
</dbReference>
<proteinExistence type="predicted"/>
<dbReference type="Gene3D" id="3.40.50.2300">
    <property type="match status" value="1"/>
</dbReference>
<reference evidence="4" key="1">
    <citation type="journal article" date="2011" name="MBio">
        <title>Novel metabolic attributes of the genus Cyanothece, comprising a group of unicellular nitrogen-fixing Cyanobacteria.</title>
        <authorList>
            <person name="Bandyopadhyay A."/>
            <person name="Elvitigala T."/>
            <person name="Welsh E."/>
            <person name="Stockel J."/>
            <person name="Liberton M."/>
            <person name="Min H."/>
            <person name="Sherman L.A."/>
            <person name="Pakrasi H.B."/>
        </authorList>
    </citation>
    <scope>NUCLEOTIDE SEQUENCE [LARGE SCALE GENOMIC DNA]</scope>
    <source>
        <strain evidence="4">PCC 7424</strain>
    </source>
</reference>
<sequence length="157" mass="18205">MALNFIPSLLIIEDSDEDYMAFMRITKKLSLSYPVFRYPSADEALDALRGISEEPEPLLQPSRQPSIILLDLNLPGMDGRELLEILQHDDILKKIPVVVFTTSSNPRDIDYCYQKGVKSYIVKPINVDQLKNTIKTFWEYWFEVVILPSFSESYFHL</sequence>
<dbReference type="PANTHER" id="PTHR44520:SF2">
    <property type="entry name" value="RESPONSE REGULATOR RCP1"/>
    <property type="match status" value="1"/>
</dbReference>
<dbReference type="SUPFAM" id="SSF52172">
    <property type="entry name" value="CheY-like"/>
    <property type="match status" value="1"/>
</dbReference>
<dbReference type="Pfam" id="PF00072">
    <property type="entry name" value="Response_reg"/>
    <property type="match status" value="1"/>
</dbReference>
<evidence type="ECO:0000313" key="4">
    <source>
        <dbReference type="Proteomes" id="UP000002384"/>
    </source>
</evidence>
<dbReference type="RefSeq" id="WP_015954376.1">
    <property type="nucleotide sequence ID" value="NC_011729.1"/>
</dbReference>
<dbReference type="PROSITE" id="PS50110">
    <property type="entry name" value="RESPONSE_REGULATORY"/>
    <property type="match status" value="1"/>
</dbReference>
<dbReference type="InterPro" id="IPR001789">
    <property type="entry name" value="Sig_transdc_resp-reg_receiver"/>
</dbReference>
<evidence type="ECO:0000313" key="3">
    <source>
        <dbReference type="EMBL" id="ACK70772.1"/>
    </source>
</evidence>
<organism evidence="3 4">
    <name type="scientific">Gloeothece citriformis (strain PCC 7424)</name>
    <name type="common">Cyanothece sp. (strain PCC 7424)</name>
    <dbReference type="NCBI Taxonomy" id="65393"/>
    <lineage>
        <taxon>Bacteria</taxon>
        <taxon>Bacillati</taxon>
        <taxon>Cyanobacteriota</taxon>
        <taxon>Cyanophyceae</taxon>
        <taxon>Oscillatoriophycideae</taxon>
        <taxon>Chroococcales</taxon>
        <taxon>Aphanothecaceae</taxon>
        <taxon>Gloeothece</taxon>
        <taxon>Gloeothece citriformis</taxon>
    </lineage>
</organism>
<dbReference type="InterPro" id="IPR052893">
    <property type="entry name" value="TCS_response_regulator"/>
</dbReference>
<evidence type="ECO:0000259" key="2">
    <source>
        <dbReference type="PROSITE" id="PS50110"/>
    </source>
</evidence>
<dbReference type="PANTHER" id="PTHR44520">
    <property type="entry name" value="RESPONSE REGULATOR RCP1-RELATED"/>
    <property type="match status" value="1"/>
</dbReference>
<feature type="modified residue" description="4-aspartylphosphate" evidence="1">
    <location>
        <position position="71"/>
    </location>
</feature>
<keyword evidence="4" id="KW-1185">Reference proteome</keyword>
<dbReference type="AlphaFoldDB" id="B7KIT6"/>
<dbReference type="OrthoDB" id="5510574at2"/>
<dbReference type="STRING" id="65393.PCC7424_2351"/>
<dbReference type="Proteomes" id="UP000002384">
    <property type="component" value="Chromosome"/>
</dbReference>
<evidence type="ECO:0000256" key="1">
    <source>
        <dbReference type="PROSITE-ProRule" id="PRU00169"/>
    </source>
</evidence>
<gene>
    <name evidence="3" type="ordered locus">PCC7424_2351</name>
</gene>
<dbReference type="GO" id="GO:0000160">
    <property type="term" value="P:phosphorelay signal transduction system"/>
    <property type="evidence" value="ECO:0007669"/>
    <property type="project" value="InterPro"/>
</dbReference>
<name>B7KIT6_GLOC7</name>
<dbReference type="InterPro" id="IPR011006">
    <property type="entry name" value="CheY-like_superfamily"/>
</dbReference>
<keyword evidence="1" id="KW-0597">Phosphoprotein</keyword>
<dbReference type="KEGG" id="cyc:PCC7424_2351"/>